<comment type="caution">
    <text evidence="1">The sequence shown here is derived from an EMBL/GenBank/DDBJ whole genome shotgun (WGS) entry which is preliminary data.</text>
</comment>
<gene>
    <name evidence="1" type="ORF">MLD38_002211</name>
</gene>
<evidence type="ECO:0000313" key="2">
    <source>
        <dbReference type="Proteomes" id="UP001057402"/>
    </source>
</evidence>
<name>A0ACB9SFQ1_9MYRT</name>
<accession>A0ACB9SFQ1</accession>
<organism evidence="1 2">
    <name type="scientific">Melastoma candidum</name>
    <dbReference type="NCBI Taxonomy" id="119954"/>
    <lineage>
        <taxon>Eukaryota</taxon>
        <taxon>Viridiplantae</taxon>
        <taxon>Streptophyta</taxon>
        <taxon>Embryophyta</taxon>
        <taxon>Tracheophyta</taxon>
        <taxon>Spermatophyta</taxon>
        <taxon>Magnoliopsida</taxon>
        <taxon>eudicotyledons</taxon>
        <taxon>Gunneridae</taxon>
        <taxon>Pentapetalae</taxon>
        <taxon>rosids</taxon>
        <taxon>malvids</taxon>
        <taxon>Myrtales</taxon>
        <taxon>Melastomataceae</taxon>
        <taxon>Melastomatoideae</taxon>
        <taxon>Melastomateae</taxon>
        <taxon>Melastoma</taxon>
    </lineage>
</organism>
<dbReference type="EMBL" id="CM042880">
    <property type="protein sequence ID" value="KAI4390058.1"/>
    <property type="molecule type" value="Genomic_DNA"/>
</dbReference>
<proteinExistence type="predicted"/>
<keyword evidence="2" id="KW-1185">Reference proteome</keyword>
<evidence type="ECO:0000313" key="1">
    <source>
        <dbReference type="EMBL" id="KAI4390058.1"/>
    </source>
</evidence>
<protein>
    <submittedName>
        <fullName evidence="1">Uncharacterized protein</fullName>
    </submittedName>
</protein>
<reference evidence="2" key="1">
    <citation type="journal article" date="2023" name="Front. Plant Sci.">
        <title>Chromosomal-level genome assembly of Melastoma candidum provides insights into trichome evolution.</title>
        <authorList>
            <person name="Zhong Y."/>
            <person name="Wu W."/>
            <person name="Sun C."/>
            <person name="Zou P."/>
            <person name="Liu Y."/>
            <person name="Dai S."/>
            <person name="Zhou R."/>
        </authorList>
    </citation>
    <scope>NUCLEOTIDE SEQUENCE [LARGE SCALE GENOMIC DNA]</scope>
</reference>
<dbReference type="Proteomes" id="UP001057402">
    <property type="component" value="Chromosome 1"/>
</dbReference>
<sequence length="98" mass="10610">MISPNPTPTIPSLPIYLKFEDVRYKVKLALRGKNAVKAVVSKMALQLGEDEDRSKHILKEISRSVGPGEILSPMGPPGSGKMMLLKVIGGRITDNLLG</sequence>